<evidence type="ECO:0000313" key="2">
    <source>
        <dbReference type="Proteomes" id="UP000704712"/>
    </source>
</evidence>
<name>A0A8S9TQA0_PHYIN</name>
<gene>
    <name evidence="1" type="ORF">GN958_ATG21897</name>
</gene>
<reference evidence="1" key="1">
    <citation type="submission" date="2020-03" db="EMBL/GenBank/DDBJ databases">
        <title>Hybrid Assembly of Korean Phytophthora infestans isolates.</title>
        <authorList>
            <person name="Prokchorchik M."/>
            <person name="Lee Y."/>
            <person name="Seo J."/>
            <person name="Cho J.-H."/>
            <person name="Park Y.-E."/>
            <person name="Jang D.-C."/>
            <person name="Im J.-S."/>
            <person name="Choi J.-G."/>
            <person name="Park H.-J."/>
            <person name="Lee G.-B."/>
            <person name="Lee Y.-G."/>
            <person name="Hong S.-Y."/>
            <person name="Cho K."/>
            <person name="Sohn K.H."/>
        </authorList>
    </citation>
    <scope>NUCLEOTIDE SEQUENCE</scope>
    <source>
        <strain evidence="1">KR_2_A2</strain>
    </source>
</reference>
<sequence>MEVELANLMGDGPWVEKFIDKAEEHERFGDDTLFRRTTGFKGELAFNVTIDNDNPPNVLIIGVESFRYRDSRYLVDLGTIYSNLKSNTFAFEILGISTVQ</sequence>
<accession>A0A8S9TQA0</accession>
<dbReference type="EMBL" id="JAACNO010003040">
    <property type="protein sequence ID" value="KAF4128919.1"/>
    <property type="molecule type" value="Genomic_DNA"/>
</dbReference>
<dbReference type="AlphaFoldDB" id="A0A8S9TQA0"/>
<comment type="caution">
    <text evidence="1">The sequence shown here is derived from an EMBL/GenBank/DDBJ whole genome shotgun (WGS) entry which is preliminary data.</text>
</comment>
<organism evidence="1 2">
    <name type="scientific">Phytophthora infestans</name>
    <name type="common">Potato late blight agent</name>
    <name type="synonym">Botrytis infestans</name>
    <dbReference type="NCBI Taxonomy" id="4787"/>
    <lineage>
        <taxon>Eukaryota</taxon>
        <taxon>Sar</taxon>
        <taxon>Stramenopiles</taxon>
        <taxon>Oomycota</taxon>
        <taxon>Peronosporomycetes</taxon>
        <taxon>Peronosporales</taxon>
        <taxon>Peronosporaceae</taxon>
        <taxon>Phytophthora</taxon>
    </lineage>
</organism>
<dbReference type="Proteomes" id="UP000704712">
    <property type="component" value="Unassembled WGS sequence"/>
</dbReference>
<protein>
    <submittedName>
        <fullName evidence="1">Uncharacterized protein</fullName>
    </submittedName>
</protein>
<evidence type="ECO:0000313" key="1">
    <source>
        <dbReference type="EMBL" id="KAF4128919.1"/>
    </source>
</evidence>
<proteinExistence type="predicted"/>